<keyword evidence="4" id="KW-1185">Reference proteome</keyword>
<feature type="signal peptide" evidence="2">
    <location>
        <begin position="1"/>
        <end position="33"/>
    </location>
</feature>
<evidence type="ECO:0000313" key="3">
    <source>
        <dbReference type="EMBL" id="KAK3364958.1"/>
    </source>
</evidence>
<dbReference type="AlphaFoldDB" id="A0AAE0JVB7"/>
<feature type="compositionally biased region" description="Basic residues" evidence="1">
    <location>
        <begin position="352"/>
        <end position="367"/>
    </location>
</feature>
<dbReference type="Proteomes" id="UP001287356">
    <property type="component" value="Unassembled WGS sequence"/>
</dbReference>
<feature type="region of interest" description="Disordered" evidence="1">
    <location>
        <begin position="342"/>
        <end position="367"/>
    </location>
</feature>
<feature type="region of interest" description="Disordered" evidence="1">
    <location>
        <begin position="421"/>
        <end position="494"/>
    </location>
</feature>
<evidence type="ECO:0000313" key="4">
    <source>
        <dbReference type="Proteomes" id="UP001287356"/>
    </source>
</evidence>
<reference evidence="3" key="1">
    <citation type="journal article" date="2023" name="Mol. Phylogenet. Evol.">
        <title>Genome-scale phylogeny and comparative genomics of the fungal order Sordariales.</title>
        <authorList>
            <person name="Hensen N."/>
            <person name="Bonometti L."/>
            <person name="Westerberg I."/>
            <person name="Brannstrom I.O."/>
            <person name="Guillou S."/>
            <person name="Cros-Aarteil S."/>
            <person name="Calhoun S."/>
            <person name="Haridas S."/>
            <person name="Kuo A."/>
            <person name="Mondo S."/>
            <person name="Pangilinan J."/>
            <person name="Riley R."/>
            <person name="LaButti K."/>
            <person name="Andreopoulos B."/>
            <person name="Lipzen A."/>
            <person name="Chen C."/>
            <person name="Yan M."/>
            <person name="Daum C."/>
            <person name="Ng V."/>
            <person name="Clum A."/>
            <person name="Steindorff A."/>
            <person name="Ohm R.A."/>
            <person name="Martin F."/>
            <person name="Silar P."/>
            <person name="Natvig D.O."/>
            <person name="Lalanne C."/>
            <person name="Gautier V."/>
            <person name="Ament-Velasquez S.L."/>
            <person name="Kruys A."/>
            <person name="Hutchinson M.I."/>
            <person name="Powell A.J."/>
            <person name="Barry K."/>
            <person name="Miller A.N."/>
            <person name="Grigoriev I.V."/>
            <person name="Debuchy R."/>
            <person name="Gladieux P."/>
            <person name="Hiltunen Thoren M."/>
            <person name="Johannesson H."/>
        </authorList>
    </citation>
    <scope>NUCLEOTIDE SEQUENCE</scope>
    <source>
        <strain evidence="3">CBS 958.72</strain>
    </source>
</reference>
<keyword evidence="2" id="KW-0732">Signal</keyword>
<evidence type="ECO:0000256" key="1">
    <source>
        <dbReference type="SAM" id="MobiDB-lite"/>
    </source>
</evidence>
<gene>
    <name evidence="3" type="ORF">B0T24DRAFT_670448</name>
</gene>
<dbReference type="InterPro" id="IPR038765">
    <property type="entry name" value="Papain-like_cys_pep_sf"/>
</dbReference>
<sequence>MIINHPFFCNPPIRCHMPVTFIFMYLWWTCSRGDLDGHTWRGRIWGEYYPRRAIPSYYRCTVPPLDKVTGFYHFMPSEAGYDELRRLFGYLRDQGIIRPHRAAGRGHVRREAASGIKPATKEEHNVYKRRDSRQSTVDTIDNASASPARCLSMCLPGRRRATRPVFMETYGWGPRRHGARVHQPRVELSASDQERRCEQESKSRKGTRQWDGGGGEGPLQPSAPVGVGRLLVPSLEPAHGRRQTRSTCNEACYRANDTRAGLPLQIDQRMKLGCACRRTVDSVAGSGFQTPTGQYFGHCRGLNVAGVLGTHSGLSLRCSLGAQQAQQVDLALRLRVGHVDDQPVPAAAAHPSPRHRRPRLLRRQRQQQRLYRHRDLSIDLEEHSSVTSCLQNFSAKEMLYERNKFHCDHCGGLQEAESRHRMLSVTPSGKSPPLRSRPAIGPPSVSRMRTGAGSSNLSSSWSTTHSSYNEFQEFGTGEEGQLQTGEHDYGVLSS</sequence>
<reference evidence="3" key="2">
    <citation type="submission" date="2023-06" db="EMBL/GenBank/DDBJ databases">
        <authorList>
            <consortium name="Lawrence Berkeley National Laboratory"/>
            <person name="Haridas S."/>
            <person name="Hensen N."/>
            <person name="Bonometti L."/>
            <person name="Westerberg I."/>
            <person name="Brannstrom I.O."/>
            <person name="Guillou S."/>
            <person name="Cros-Aarteil S."/>
            <person name="Calhoun S."/>
            <person name="Kuo A."/>
            <person name="Mondo S."/>
            <person name="Pangilinan J."/>
            <person name="Riley R."/>
            <person name="Labutti K."/>
            <person name="Andreopoulos B."/>
            <person name="Lipzen A."/>
            <person name="Chen C."/>
            <person name="Yanf M."/>
            <person name="Daum C."/>
            <person name="Ng V."/>
            <person name="Clum A."/>
            <person name="Steindorff A."/>
            <person name="Ohm R."/>
            <person name="Martin F."/>
            <person name="Silar P."/>
            <person name="Natvig D."/>
            <person name="Lalanne C."/>
            <person name="Gautier V."/>
            <person name="Ament-Velasquez S.L."/>
            <person name="Kruys A."/>
            <person name="Hutchinson M.I."/>
            <person name="Powell A.J."/>
            <person name="Barry K."/>
            <person name="Miller A.N."/>
            <person name="Grigoriev I.V."/>
            <person name="Debuchy R."/>
            <person name="Gladieux P."/>
            <person name="Thoren M.H."/>
            <person name="Johannesson H."/>
        </authorList>
    </citation>
    <scope>NUCLEOTIDE SEQUENCE</scope>
    <source>
        <strain evidence="3">CBS 958.72</strain>
    </source>
</reference>
<feature type="region of interest" description="Disordered" evidence="1">
    <location>
        <begin position="181"/>
        <end position="226"/>
    </location>
</feature>
<feature type="chain" id="PRO_5042236396" evidence="2">
    <location>
        <begin position="34"/>
        <end position="494"/>
    </location>
</feature>
<comment type="caution">
    <text evidence="3">The sequence shown here is derived from an EMBL/GenBank/DDBJ whole genome shotgun (WGS) entry which is preliminary data.</text>
</comment>
<protein>
    <submittedName>
        <fullName evidence="3">Uncharacterized protein</fullName>
    </submittedName>
</protein>
<dbReference type="EMBL" id="JAULSN010000009">
    <property type="protein sequence ID" value="KAK3364958.1"/>
    <property type="molecule type" value="Genomic_DNA"/>
</dbReference>
<dbReference type="SUPFAM" id="SSF54001">
    <property type="entry name" value="Cysteine proteinases"/>
    <property type="match status" value="1"/>
</dbReference>
<proteinExistence type="predicted"/>
<feature type="compositionally biased region" description="Basic and acidic residues" evidence="1">
    <location>
        <begin position="192"/>
        <end position="203"/>
    </location>
</feature>
<dbReference type="Gene3D" id="3.90.70.10">
    <property type="entry name" value="Cysteine proteinases"/>
    <property type="match status" value="1"/>
</dbReference>
<organism evidence="3 4">
    <name type="scientific">Lasiosphaeria ovina</name>
    <dbReference type="NCBI Taxonomy" id="92902"/>
    <lineage>
        <taxon>Eukaryota</taxon>
        <taxon>Fungi</taxon>
        <taxon>Dikarya</taxon>
        <taxon>Ascomycota</taxon>
        <taxon>Pezizomycotina</taxon>
        <taxon>Sordariomycetes</taxon>
        <taxon>Sordariomycetidae</taxon>
        <taxon>Sordariales</taxon>
        <taxon>Lasiosphaeriaceae</taxon>
        <taxon>Lasiosphaeria</taxon>
    </lineage>
</organism>
<feature type="compositionally biased region" description="Basic and acidic residues" evidence="1">
    <location>
        <begin position="485"/>
        <end position="494"/>
    </location>
</feature>
<evidence type="ECO:0000256" key="2">
    <source>
        <dbReference type="SAM" id="SignalP"/>
    </source>
</evidence>
<feature type="compositionally biased region" description="Low complexity" evidence="1">
    <location>
        <begin position="454"/>
        <end position="484"/>
    </location>
</feature>
<accession>A0AAE0JVB7</accession>
<name>A0AAE0JVB7_9PEZI</name>